<reference evidence="2" key="1">
    <citation type="journal article" date="2019" name="Int. J. Syst. Evol. Microbiol.">
        <title>The Global Catalogue of Microorganisms (GCM) 10K type strain sequencing project: providing services to taxonomists for standard genome sequencing and annotation.</title>
        <authorList>
            <consortium name="The Broad Institute Genomics Platform"/>
            <consortium name="The Broad Institute Genome Sequencing Center for Infectious Disease"/>
            <person name="Wu L."/>
            <person name="Ma J."/>
        </authorList>
    </citation>
    <scope>NUCLEOTIDE SEQUENCE [LARGE SCALE GENOMIC DNA]</scope>
    <source>
        <strain evidence="2">CGMCC 4.5798</strain>
    </source>
</reference>
<evidence type="ECO:0000313" key="1">
    <source>
        <dbReference type="EMBL" id="MFC5550307.1"/>
    </source>
</evidence>
<sequence length="83" mass="8940">MRLTLDQAMLIYQRAIDKTADAGEGAAWWAEVQAELEAVIAAPTTAAAAALIAWWHQVWKDVGDTPARAASRIRRHAASVLGS</sequence>
<protein>
    <submittedName>
        <fullName evidence="1">Uncharacterized protein</fullName>
    </submittedName>
</protein>
<gene>
    <name evidence="1" type="ORF">ACFPO9_17460</name>
</gene>
<keyword evidence="2" id="KW-1185">Reference proteome</keyword>
<organism evidence="1 2">
    <name type="scientific">Massilia aerilata</name>
    <dbReference type="NCBI Taxonomy" id="453817"/>
    <lineage>
        <taxon>Bacteria</taxon>
        <taxon>Pseudomonadati</taxon>
        <taxon>Pseudomonadota</taxon>
        <taxon>Betaproteobacteria</taxon>
        <taxon>Burkholderiales</taxon>
        <taxon>Oxalobacteraceae</taxon>
        <taxon>Telluria group</taxon>
        <taxon>Massilia</taxon>
    </lineage>
</organism>
<dbReference type="EMBL" id="JBHSMZ010000014">
    <property type="protein sequence ID" value="MFC5550307.1"/>
    <property type="molecule type" value="Genomic_DNA"/>
</dbReference>
<comment type="caution">
    <text evidence="1">The sequence shown here is derived from an EMBL/GenBank/DDBJ whole genome shotgun (WGS) entry which is preliminary data.</text>
</comment>
<dbReference type="Proteomes" id="UP001596086">
    <property type="component" value="Unassembled WGS sequence"/>
</dbReference>
<accession>A0ABW0S1J5</accession>
<evidence type="ECO:0000313" key="2">
    <source>
        <dbReference type="Proteomes" id="UP001596086"/>
    </source>
</evidence>
<dbReference type="RefSeq" id="WP_379772704.1">
    <property type="nucleotide sequence ID" value="NZ_JBHSMZ010000014.1"/>
</dbReference>
<proteinExistence type="predicted"/>
<name>A0ABW0S1J5_9BURK</name>